<dbReference type="RefSeq" id="WP_144477638.1">
    <property type="nucleotide sequence ID" value="NZ_VNKI01000002.1"/>
</dbReference>
<gene>
    <name evidence="1" type="ORF">FQP34_05220</name>
</gene>
<sequence>MDKLGITELTKEKHVLFHPPCRIDTGISKSEGLVAFGVGKYTTSNEIKKVMIGLLRSIKATFEVLEKHLPLKELTN</sequence>
<evidence type="ECO:0000313" key="2">
    <source>
        <dbReference type="Proteomes" id="UP000317770"/>
    </source>
</evidence>
<dbReference type="Proteomes" id="UP000317770">
    <property type="component" value="Unassembled WGS sequence"/>
</dbReference>
<comment type="caution">
    <text evidence="1">The sequence shown here is derived from an EMBL/GenBank/DDBJ whole genome shotgun (WGS) entry which is preliminary data.</text>
</comment>
<accession>A0A8B5Y2P2</accession>
<reference evidence="1 2" key="1">
    <citation type="submission" date="2019-07" db="EMBL/GenBank/DDBJ databases">
        <title>Genome assembly of Bacillus simplex strain GGC-P6A.</title>
        <authorList>
            <person name="Jennings M.E."/>
            <person name="Barton H.A."/>
        </authorList>
    </citation>
    <scope>NUCLEOTIDE SEQUENCE [LARGE SCALE GENOMIC DNA]</scope>
    <source>
        <strain evidence="1 2">GGC-P6A</strain>
    </source>
</reference>
<dbReference type="EMBL" id="VNKI01000002">
    <property type="protein sequence ID" value="TVX82981.1"/>
    <property type="molecule type" value="Genomic_DNA"/>
</dbReference>
<dbReference type="AlphaFoldDB" id="A0A8B5Y2P2"/>
<proteinExistence type="predicted"/>
<organism evidence="1 2">
    <name type="scientific">Peribacillus simplex</name>
    <dbReference type="NCBI Taxonomy" id="1478"/>
    <lineage>
        <taxon>Bacteria</taxon>
        <taxon>Bacillati</taxon>
        <taxon>Bacillota</taxon>
        <taxon>Bacilli</taxon>
        <taxon>Bacillales</taxon>
        <taxon>Bacillaceae</taxon>
        <taxon>Peribacillus</taxon>
    </lineage>
</organism>
<name>A0A8B5Y2P2_9BACI</name>
<protein>
    <submittedName>
        <fullName evidence="1">Uncharacterized protein</fullName>
    </submittedName>
</protein>
<evidence type="ECO:0000313" key="1">
    <source>
        <dbReference type="EMBL" id="TVX82981.1"/>
    </source>
</evidence>